<dbReference type="CDD" id="cd03255">
    <property type="entry name" value="ABC_MJ0796_LolCDE_FtsE"/>
    <property type="match status" value="1"/>
</dbReference>
<dbReference type="Pfam" id="PF00005">
    <property type="entry name" value="ABC_tran"/>
    <property type="match status" value="1"/>
</dbReference>
<evidence type="ECO:0000256" key="1">
    <source>
        <dbReference type="ARBA" id="ARBA00022448"/>
    </source>
</evidence>
<sequence length="230" mass="24745">MLEVDDVYKSYAAADAPALRGVSLRAEKGDFLAIMGPSGCGKSTLLHLVGAMDQPSKGRVLVDGRSVADLGDDELARWRRQKIGFVFQFFNLLPTLTVLENVELPRLLDGDNGGTCRERAQAMLDLVGMGTKSRRFPAELSGGEMQRVAIARALVNEPSLLLADEPTGSLDTENGESVMRLLAGVNRDLGVTLLLATHSSEAARHARRHVHMRDGAIEALTENPDVAASV</sequence>
<dbReference type="PROSITE" id="PS00211">
    <property type="entry name" value="ABC_TRANSPORTER_1"/>
    <property type="match status" value="1"/>
</dbReference>
<dbReference type="InterPro" id="IPR015854">
    <property type="entry name" value="ABC_transpr_LolD-like"/>
</dbReference>
<dbReference type="KEGG" id="knv:Pan216_44980"/>
<proteinExistence type="inferred from homology"/>
<keyword evidence="3 6" id="KW-0067">ATP-binding</keyword>
<evidence type="ECO:0000313" key="7">
    <source>
        <dbReference type="Proteomes" id="UP000317093"/>
    </source>
</evidence>
<evidence type="ECO:0000256" key="4">
    <source>
        <dbReference type="ARBA" id="ARBA00038388"/>
    </source>
</evidence>
<keyword evidence="1" id="KW-0813">Transport</keyword>
<dbReference type="GO" id="GO:0016887">
    <property type="term" value="F:ATP hydrolysis activity"/>
    <property type="evidence" value="ECO:0007669"/>
    <property type="project" value="InterPro"/>
</dbReference>
<dbReference type="InterPro" id="IPR027417">
    <property type="entry name" value="P-loop_NTPase"/>
</dbReference>
<reference evidence="6 7" key="1">
    <citation type="submission" date="2019-02" db="EMBL/GenBank/DDBJ databases">
        <title>Deep-cultivation of Planctomycetes and their phenomic and genomic characterization uncovers novel biology.</title>
        <authorList>
            <person name="Wiegand S."/>
            <person name="Jogler M."/>
            <person name="Boedeker C."/>
            <person name="Pinto D."/>
            <person name="Vollmers J."/>
            <person name="Rivas-Marin E."/>
            <person name="Kohn T."/>
            <person name="Peeters S.H."/>
            <person name="Heuer A."/>
            <person name="Rast P."/>
            <person name="Oberbeckmann S."/>
            <person name="Bunk B."/>
            <person name="Jeske O."/>
            <person name="Meyerdierks A."/>
            <person name="Storesund J.E."/>
            <person name="Kallscheuer N."/>
            <person name="Luecker S."/>
            <person name="Lage O.M."/>
            <person name="Pohl T."/>
            <person name="Merkel B.J."/>
            <person name="Hornburger P."/>
            <person name="Mueller R.-W."/>
            <person name="Bruemmer F."/>
            <person name="Labrenz M."/>
            <person name="Spormann A.M."/>
            <person name="Op den Camp H."/>
            <person name="Overmann J."/>
            <person name="Amann R."/>
            <person name="Jetten M.S.M."/>
            <person name="Mascher T."/>
            <person name="Medema M.H."/>
            <person name="Devos D.P."/>
            <person name="Kaster A.-K."/>
            <person name="Ovreas L."/>
            <person name="Rohde M."/>
            <person name="Galperin M.Y."/>
            <person name="Jogler C."/>
        </authorList>
    </citation>
    <scope>NUCLEOTIDE SEQUENCE [LARGE SCALE GENOMIC DNA]</scope>
    <source>
        <strain evidence="6 7">Pan216</strain>
    </source>
</reference>
<evidence type="ECO:0000256" key="3">
    <source>
        <dbReference type="ARBA" id="ARBA00022840"/>
    </source>
</evidence>
<keyword evidence="7" id="KW-1185">Reference proteome</keyword>
<accession>A0A518B9K4</accession>
<dbReference type="RefSeq" id="WP_145261212.1">
    <property type="nucleotide sequence ID" value="NZ_CP036279.1"/>
</dbReference>
<evidence type="ECO:0000313" key="6">
    <source>
        <dbReference type="EMBL" id="QDU63617.1"/>
    </source>
</evidence>
<dbReference type="PANTHER" id="PTHR24220">
    <property type="entry name" value="IMPORT ATP-BINDING PROTEIN"/>
    <property type="match status" value="1"/>
</dbReference>
<dbReference type="AlphaFoldDB" id="A0A518B9K4"/>
<dbReference type="InterPro" id="IPR017871">
    <property type="entry name" value="ABC_transporter-like_CS"/>
</dbReference>
<evidence type="ECO:0000256" key="2">
    <source>
        <dbReference type="ARBA" id="ARBA00022741"/>
    </source>
</evidence>
<keyword evidence="2" id="KW-0547">Nucleotide-binding</keyword>
<dbReference type="Gene3D" id="3.40.50.300">
    <property type="entry name" value="P-loop containing nucleotide triphosphate hydrolases"/>
    <property type="match status" value="1"/>
</dbReference>
<dbReference type="PROSITE" id="PS50893">
    <property type="entry name" value="ABC_TRANSPORTER_2"/>
    <property type="match status" value="1"/>
</dbReference>
<organism evidence="6 7">
    <name type="scientific">Kolteria novifilia</name>
    <dbReference type="NCBI Taxonomy" id="2527975"/>
    <lineage>
        <taxon>Bacteria</taxon>
        <taxon>Pseudomonadati</taxon>
        <taxon>Planctomycetota</taxon>
        <taxon>Planctomycetia</taxon>
        <taxon>Kolteriales</taxon>
        <taxon>Kolteriaceae</taxon>
        <taxon>Kolteria</taxon>
    </lineage>
</organism>
<dbReference type="EMBL" id="CP036279">
    <property type="protein sequence ID" value="QDU63617.1"/>
    <property type="molecule type" value="Genomic_DNA"/>
</dbReference>
<dbReference type="EC" id="3.6.3.-" evidence="6"/>
<dbReference type="SUPFAM" id="SSF52540">
    <property type="entry name" value="P-loop containing nucleoside triphosphate hydrolases"/>
    <property type="match status" value="1"/>
</dbReference>
<dbReference type="Proteomes" id="UP000317093">
    <property type="component" value="Chromosome"/>
</dbReference>
<dbReference type="GO" id="GO:0098796">
    <property type="term" value="C:membrane protein complex"/>
    <property type="evidence" value="ECO:0007669"/>
    <property type="project" value="UniProtKB-ARBA"/>
</dbReference>
<dbReference type="GO" id="GO:0022857">
    <property type="term" value="F:transmembrane transporter activity"/>
    <property type="evidence" value="ECO:0007669"/>
    <property type="project" value="TreeGrafter"/>
</dbReference>
<dbReference type="FunFam" id="3.40.50.300:FF:000032">
    <property type="entry name" value="Export ABC transporter ATP-binding protein"/>
    <property type="match status" value="1"/>
</dbReference>
<name>A0A518B9K4_9BACT</name>
<dbReference type="InterPro" id="IPR017911">
    <property type="entry name" value="MacB-like_ATP-bd"/>
</dbReference>
<dbReference type="InterPro" id="IPR003439">
    <property type="entry name" value="ABC_transporter-like_ATP-bd"/>
</dbReference>
<dbReference type="GO" id="GO:0005886">
    <property type="term" value="C:plasma membrane"/>
    <property type="evidence" value="ECO:0007669"/>
    <property type="project" value="TreeGrafter"/>
</dbReference>
<dbReference type="SMART" id="SM00382">
    <property type="entry name" value="AAA"/>
    <property type="match status" value="1"/>
</dbReference>
<keyword evidence="6" id="KW-0378">Hydrolase</keyword>
<feature type="domain" description="ABC transporter" evidence="5">
    <location>
        <begin position="2"/>
        <end position="230"/>
    </location>
</feature>
<dbReference type="PANTHER" id="PTHR24220:SF86">
    <property type="entry name" value="ABC TRANSPORTER ABCH.1"/>
    <property type="match status" value="1"/>
</dbReference>
<dbReference type="GO" id="GO:0005524">
    <property type="term" value="F:ATP binding"/>
    <property type="evidence" value="ECO:0007669"/>
    <property type="project" value="UniProtKB-KW"/>
</dbReference>
<dbReference type="OrthoDB" id="9802264at2"/>
<comment type="similarity">
    <text evidence="4">Belongs to the ABC transporter superfamily. Macrolide exporter (TC 3.A.1.122) family.</text>
</comment>
<dbReference type="InterPro" id="IPR003593">
    <property type="entry name" value="AAA+_ATPase"/>
</dbReference>
<evidence type="ECO:0000259" key="5">
    <source>
        <dbReference type="PROSITE" id="PS50893"/>
    </source>
</evidence>
<protein>
    <submittedName>
        <fullName evidence="6">Lipoprotein-releasing system ATP-binding protein LolD</fullName>
        <ecNumber evidence="6">3.6.3.-</ecNumber>
    </submittedName>
</protein>
<keyword evidence="6" id="KW-0449">Lipoprotein</keyword>
<gene>
    <name evidence="6" type="primary">lolD_6</name>
    <name evidence="6" type="ORF">Pan216_44980</name>
</gene>